<name>A0A0D3HVY2_9ORYZ</name>
<reference evidence="1" key="1">
    <citation type="journal article" date="2009" name="Rice">
        <title>De Novo Next Generation Sequencing of Plant Genomes.</title>
        <authorList>
            <person name="Rounsley S."/>
            <person name="Marri P.R."/>
            <person name="Yu Y."/>
            <person name="He R."/>
            <person name="Sisneros N."/>
            <person name="Goicoechea J.L."/>
            <person name="Lee S.J."/>
            <person name="Angelova A."/>
            <person name="Kudrna D."/>
            <person name="Luo M."/>
            <person name="Affourtit J."/>
            <person name="Desany B."/>
            <person name="Knight J."/>
            <person name="Niazi F."/>
            <person name="Egholm M."/>
            <person name="Wing R.A."/>
        </authorList>
    </citation>
    <scope>NUCLEOTIDE SEQUENCE [LARGE SCALE GENOMIC DNA]</scope>
    <source>
        <strain evidence="1">cv. IRGC 105608</strain>
    </source>
</reference>
<organism evidence="1">
    <name type="scientific">Oryza barthii</name>
    <dbReference type="NCBI Taxonomy" id="65489"/>
    <lineage>
        <taxon>Eukaryota</taxon>
        <taxon>Viridiplantae</taxon>
        <taxon>Streptophyta</taxon>
        <taxon>Embryophyta</taxon>
        <taxon>Tracheophyta</taxon>
        <taxon>Spermatophyta</taxon>
        <taxon>Magnoliopsida</taxon>
        <taxon>Liliopsida</taxon>
        <taxon>Poales</taxon>
        <taxon>Poaceae</taxon>
        <taxon>BOP clade</taxon>
        <taxon>Oryzoideae</taxon>
        <taxon>Oryzeae</taxon>
        <taxon>Oryzinae</taxon>
        <taxon>Oryza</taxon>
    </lineage>
</organism>
<dbReference type="Gramene" id="OBART12G16510.1">
    <property type="protein sequence ID" value="OBART12G16510.1"/>
    <property type="gene ID" value="OBART12G16510"/>
</dbReference>
<proteinExistence type="predicted"/>
<dbReference type="Proteomes" id="UP000026960">
    <property type="component" value="Chromosome 12"/>
</dbReference>
<dbReference type="EnsemblPlants" id="OBART12G16510.1">
    <property type="protein sequence ID" value="OBART12G16510.1"/>
    <property type="gene ID" value="OBART12G16510"/>
</dbReference>
<accession>A0A0D3HVY2</accession>
<evidence type="ECO:0000313" key="1">
    <source>
        <dbReference type="EnsemblPlants" id="OBART12G16510.1"/>
    </source>
</evidence>
<sequence length="151" mass="17023">MTTCRPVVGHGRPTVAEGDLAAMHIVVDLAMEFFSPTVMESLMLEDKAMRLEILEVSNKECRREEEARGIEKAATTSCLPQLLERVARGGDNHCYNGQWTCLFPVDLHNHYRRLCMLGLERLVAWWLCLGPDLLQRYIIDAAGAVSRSHPT</sequence>
<dbReference type="AlphaFoldDB" id="A0A0D3HVY2"/>
<evidence type="ECO:0000313" key="2">
    <source>
        <dbReference type="Proteomes" id="UP000026960"/>
    </source>
</evidence>
<protein>
    <submittedName>
        <fullName evidence="1">Uncharacterized protein</fullName>
    </submittedName>
</protein>
<dbReference type="HOGENOM" id="CLU_1734408_0_0_1"/>
<keyword evidence="2" id="KW-1185">Reference proteome</keyword>
<reference evidence="1" key="2">
    <citation type="submission" date="2015-03" db="UniProtKB">
        <authorList>
            <consortium name="EnsemblPlants"/>
        </authorList>
    </citation>
    <scope>IDENTIFICATION</scope>
</reference>
<dbReference type="PaxDb" id="65489-OBART12G16510.1"/>